<name>A9WRY8_RENSM</name>
<reference evidence="2" key="1">
    <citation type="journal article" date="2008" name="J. Bacteriol.">
        <title>Genome sequence of the fish pathogen Renibacterium salmoninarum suggests reductive evolution away from an environmental Arthrobacter ancestor.</title>
        <authorList>
            <person name="Wiens G.D."/>
            <person name="Rockey D.D."/>
            <person name="Wu Z."/>
            <person name="Chang J."/>
            <person name="Levy R."/>
            <person name="Crane S."/>
            <person name="Chen D.S."/>
            <person name="Capri G.R."/>
            <person name="Burnett J.R."/>
            <person name="Sudheesh P.S."/>
            <person name="Schipma M.J."/>
            <person name="Burd H."/>
            <person name="Bhattacharyya A."/>
            <person name="Rhodes L.D."/>
            <person name="Kaul R."/>
            <person name="Strom M.S."/>
        </authorList>
    </citation>
    <scope>NUCLEOTIDE SEQUENCE [LARGE SCALE GENOMIC DNA]</scope>
    <source>
        <strain evidence="2">ATCC 33209 / DSM 20767 / JCM 11484 / NBRC 15589 / NCIMB 2235</strain>
    </source>
</reference>
<keyword evidence="2" id="KW-1185">Reference proteome</keyword>
<protein>
    <submittedName>
        <fullName evidence="1">Uncharacterized protein</fullName>
    </submittedName>
</protein>
<sequence length="41" mass="4656">MGITVRALRAKRNVIADIFGPQSFRRSGWQAEPDLKMIIIV</sequence>
<evidence type="ECO:0000313" key="1">
    <source>
        <dbReference type="EMBL" id="ABY24421.1"/>
    </source>
</evidence>
<dbReference type="HOGENOM" id="CLU_3275640_0_0_11"/>
<gene>
    <name evidence="1" type="ordered locus">RSal33209_2696</name>
</gene>
<accession>A9WRY8</accession>
<dbReference type="AlphaFoldDB" id="A9WRY8"/>
<dbReference type="STRING" id="288705.RSal33209_2696"/>
<proteinExistence type="predicted"/>
<evidence type="ECO:0000313" key="2">
    <source>
        <dbReference type="Proteomes" id="UP000002007"/>
    </source>
</evidence>
<organism evidence="1 2">
    <name type="scientific">Renibacterium salmoninarum (strain ATCC 33209 / DSM 20767 / JCM 11484 / NBRC 15589 / NCIMB 2235)</name>
    <dbReference type="NCBI Taxonomy" id="288705"/>
    <lineage>
        <taxon>Bacteria</taxon>
        <taxon>Bacillati</taxon>
        <taxon>Actinomycetota</taxon>
        <taxon>Actinomycetes</taxon>
        <taxon>Micrococcales</taxon>
        <taxon>Micrococcaceae</taxon>
        <taxon>Renibacterium</taxon>
    </lineage>
</organism>
<dbReference type="Proteomes" id="UP000002007">
    <property type="component" value="Chromosome"/>
</dbReference>
<dbReference type="KEGG" id="rsa:RSal33209_2696"/>
<dbReference type="EMBL" id="CP000910">
    <property type="protein sequence ID" value="ABY24421.1"/>
    <property type="molecule type" value="Genomic_DNA"/>
</dbReference>